<accession>A0A1L3LV03</accession>
<comment type="catalytic activity">
    <reaction evidence="5 6">
        <text>dTDP-beta-L-rhamnose + NADP(+) = dTDP-4-dehydro-beta-L-rhamnose + NADPH + H(+)</text>
        <dbReference type="Rhea" id="RHEA:21796"/>
        <dbReference type="ChEBI" id="CHEBI:15378"/>
        <dbReference type="ChEBI" id="CHEBI:57510"/>
        <dbReference type="ChEBI" id="CHEBI:57783"/>
        <dbReference type="ChEBI" id="CHEBI:58349"/>
        <dbReference type="ChEBI" id="CHEBI:62830"/>
        <dbReference type="EC" id="1.1.1.133"/>
    </reaction>
</comment>
<dbReference type="EMBL" id="CP013110">
    <property type="protein sequence ID" value="APG93937.1"/>
    <property type="molecule type" value="Genomic_DNA"/>
</dbReference>
<feature type="domain" description="RmlD-like substrate binding" evidence="7">
    <location>
        <begin position="1"/>
        <end position="286"/>
    </location>
</feature>
<dbReference type="SUPFAM" id="SSF51735">
    <property type="entry name" value="NAD(P)-binding Rossmann-fold domains"/>
    <property type="match status" value="1"/>
</dbReference>
<protein>
    <recommendedName>
        <fullName evidence="4 6">dTDP-4-dehydrorhamnose reductase</fullName>
        <ecNumber evidence="3 6">1.1.1.133</ecNumber>
    </recommendedName>
</protein>
<dbReference type="CDD" id="cd05254">
    <property type="entry name" value="dTDP_HR_like_SDR_e"/>
    <property type="match status" value="1"/>
</dbReference>
<evidence type="ECO:0000256" key="4">
    <source>
        <dbReference type="ARBA" id="ARBA00017099"/>
    </source>
</evidence>
<evidence type="ECO:0000256" key="3">
    <source>
        <dbReference type="ARBA" id="ARBA00012929"/>
    </source>
</evidence>
<comment type="pathway">
    <text evidence="1 6">Carbohydrate biosynthesis; dTDP-L-rhamnose biosynthesis.</text>
</comment>
<evidence type="ECO:0000259" key="7">
    <source>
        <dbReference type="Pfam" id="PF04321"/>
    </source>
</evidence>
<comment type="function">
    <text evidence="6">Catalyzes the reduction of dTDP-6-deoxy-L-lyxo-4-hexulose to yield dTDP-L-rhamnose.</text>
</comment>
<dbReference type="UniPathway" id="UPA00124"/>
<dbReference type="KEGG" id="same:SAMCFNEI73_pC0214"/>
<dbReference type="InterPro" id="IPR036291">
    <property type="entry name" value="NAD(P)-bd_dom_sf"/>
</dbReference>
<gene>
    <name evidence="8" type="primary">rmlD</name>
    <name evidence="8" type="ORF">SAMCFNEI73_pC0214</name>
</gene>
<dbReference type="InterPro" id="IPR005913">
    <property type="entry name" value="dTDP_dehydrorham_reduct"/>
</dbReference>
<comment type="cofactor">
    <cofactor evidence="6">
        <name>Mg(2+)</name>
        <dbReference type="ChEBI" id="CHEBI:18420"/>
    </cofactor>
    <text evidence="6">Binds 1 Mg(2+) ion per monomer.</text>
</comment>
<evidence type="ECO:0000313" key="9">
    <source>
        <dbReference type="Proteomes" id="UP000182306"/>
    </source>
</evidence>
<organism evidence="8 9">
    <name type="scientific">Sinorhizobium americanum</name>
    <dbReference type="NCBI Taxonomy" id="194963"/>
    <lineage>
        <taxon>Bacteria</taxon>
        <taxon>Pseudomonadati</taxon>
        <taxon>Pseudomonadota</taxon>
        <taxon>Alphaproteobacteria</taxon>
        <taxon>Hyphomicrobiales</taxon>
        <taxon>Rhizobiaceae</taxon>
        <taxon>Sinorhizobium/Ensifer group</taxon>
        <taxon>Sinorhizobium</taxon>
    </lineage>
</organism>
<keyword evidence="9" id="KW-1185">Reference proteome</keyword>
<name>A0A1L3LV03_9HYPH</name>
<dbReference type="NCBIfam" id="TIGR01214">
    <property type="entry name" value="rmlD"/>
    <property type="match status" value="1"/>
</dbReference>
<geneLocation type="plasmid" evidence="8 9">
    <name>C</name>
</geneLocation>
<evidence type="ECO:0000313" key="8">
    <source>
        <dbReference type="EMBL" id="APG93937.1"/>
    </source>
</evidence>
<evidence type="ECO:0000256" key="2">
    <source>
        <dbReference type="ARBA" id="ARBA00010944"/>
    </source>
</evidence>
<dbReference type="GO" id="GO:0019305">
    <property type="term" value="P:dTDP-rhamnose biosynthetic process"/>
    <property type="evidence" value="ECO:0007669"/>
    <property type="project" value="UniProtKB-UniPathway"/>
</dbReference>
<dbReference type="GO" id="GO:0008831">
    <property type="term" value="F:dTDP-4-dehydrorhamnose reductase activity"/>
    <property type="evidence" value="ECO:0007669"/>
    <property type="project" value="UniProtKB-EC"/>
</dbReference>
<evidence type="ECO:0000256" key="1">
    <source>
        <dbReference type="ARBA" id="ARBA00004781"/>
    </source>
</evidence>
<comment type="similarity">
    <text evidence="2 6">Belongs to the dTDP-4-dehydrorhamnose reductase family.</text>
</comment>
<keyword evidence="6" id="KW-0521">NADP</keyword>
<dbReference type="Gene3D" id="3.90.25.10">
    <property type="entry name" value="UDP-galactose 4-epimerase, domain 1"/>
    <property type="match status" value="1"/>
</dbReference>
<proteinExistence type="inferred from homology"/>
<dbReference type="EC" id="1.1.1.133" evidence="3 6"/>
<keyword evidence="6 8" id="KW-0560">Oxidoreductase</keyword>
<sequence length="296" mass="31230">MTGCMGQLALSLAEQAFGLPGIEVVSIGRPHLDLTRPGTIFPAIERSRPDLVVSAAAYTAVDAAEDDPGLAFAINAAGAGAVAEAAARLGVPVIHISTDYVFDGARKGSYVESDAPAPLSVYGASKLAGEVAVAAANPRHVILRTSWVYSPFGTNFVKTILRLAEDCDEIAIVSDQYGNPTSALDIAEALLDIADFFAQPRPGAAFGLYHLAGTGAVNRGDFARHVLAVSRVYGGPWADIRNVTTAEFPAKARRPANASLSTDSFTNAFGRALPAWQQSVEVSVRRLVRENRINPR</sequence>
<keyword evidence="8" id="KW-0614">Plasmid</keyword>
<dbReference type="Pfam" id="PF04321">
    <property type="entry name" value="RmlD_sub_bind"/>
    <property type="match status" value="1"/>
</dbReference>
<dbReference type="InterPro" id="IPR029903">
    <property type="entry name" value="RmlD-like-bd"/>
</dbReference>
<dbReference type="AlphaFoldDB" id="A0A1L3LV03"/>
<evidence type="ECO:0000256" key="5">
    <source>
        <dbReference type="ARBA" id="ARBA00048200"/>
    </source>
</evidence>
<dbReference type="PANTHER" id="PTHR10491:SF4">
    <property type="entry name" value="METHIONINE ADENOSYLTRANSFERASE 2 SUBUNIT BETA"/>
    <property type="match status" value="1"/>
</dbReference>
<reference evidence="8 9" key="1">
    <citation type="submission" date="2015-10" db="EMBL/GenBank/DDBJ databases">
        <title>Genomic differences between typical nodule nitrogen-fixing rhizobial strains and those coming from bean seeds.</title>
        <authorList>
            <person name="Peralta H."/>
            <person name="Aguilar-Vera A."/>
            <person name="Diaz R."/>
            <person name="Mora Y."/>
            <person name="Martinez-Batallar G."/>
            <person name="Salazar E."/>
            <person name="Vargas-Lagunas C."/>
            <person name="Encarnacion S."/>
            <person name="Girard L."/>
            <person name="Mora J."/>
        </authorList>
    </citation>
    <scope>NUCLEOTIDE SEQUENCE [LARGE SCALE GENOMIC DNA]</scope>
    <source>
        <strain evidence="8 9">CFNEI 73</strain>
        <plasmid evidence="8 9">C</plasmid>
    </source>
</reference>
<dbReference type="PANTHER" id="PTHR10491">
    <property type="entry name" value="DTDP-4-DEHYDRORHAMNOSE REDUCTASE"/>
    <property type="match status" value="1"/>
</dbReference>
<evidence type="ECO:0000256" key="6">
    <source>
        <dbReference type="RuleBase" id="RU364082"/>
    </source>
</evidence>
<dbReference type="Gene3D" id="3.40.50.720">
    <property type="entry name" value="NAD(P)-binding Rossmann-like Domain"/>
    <property type="match status" value="1"/>
</dbReference>
<dbReference type="Proteomes" id="UP000182306">
    <property type="component" value="Plasmid C"/>
</dbReference>